<dbReference type="EMBL" id="LT552047">
    <property type="protein sequence ID" value="SAL98143.1"/>
    <property type="molecule type" value="Genomic_DNA"/>
</dbReference>
<dbReference type="OMA" id="WCASSID"/>
<dbReference type="AlphaFoldDB" id="A0A163JAY2"/>
<name>A0A163JAY2_ABSGL</name>
<dbReference type="PROSITE" id="PS50003">
    <property type="entry name" value="PH_DOMAIN"/>
    <property type="match status" value="1"/>
</dbReference>
<feature type="compositionally biased region" description="Low complexity" evidence="1">
    <location>
        <begin position="822"/>
        <end position="839"/>
    </location>
</feature>
<keyword evidence="4" id="KW-1185">Reference proteome</keyword>
<feature type="region of interest" description="Disordered" evidence="1">
    <location>
        <begin position="1053"/>
        <end position="1073"/>
    </location>
</feature>
<dbReference type="InterPro" id="IPR058155">
    <property type="entry name" value="Skg3/CAF120-like_PH"/>
</dbReference>
<dbReference type="InterPro" id="IPR001849">
    <property type="entry name" value="PH_domain"/>
</dbReference>
<feature type="compositionally biased region" description="Polar residues" evidence="1">
    <location>
        <begin position="590"/>
        <end position="619"/>
    </location>
</feature>
<feature type="region of interest" description="Disordered" evidence="1">
    <location>
        <begin position="727"/>
        <end position="900"/>
    </location>
</feature>
<dbReference type="OrthoDB" id="5563754at2759"/>
<feature type="region of interest" description="Disordered" evidence="1">
    <location>
        <begin position="660"/>
        <end position="704"/>
    </location>
</feature>
<dbReference type="STRING" id="4829.A0A163JAY2"/>
<evidence type="ECO:0000313" key="3">
    <source>
        <dbReference type="EMBL" id="SAL98143.1"/>
    </source>
</evidence>
<dbReference type="SUPFAM" id="SSF50729">
    <property type="entry name" value="PH domain-like"/>
    <property type="match status" value="1"/>
</dbReference>
<feature type="region of interest" description="Disordered" evidence="1">
    <location>
        <begin position="590"/>
        <end position="646"/>
    </location>
</feature>
<evidence type="ECO:0000259" key="2">
    <source>
        <dbReference type="PROSITE" id="PS50003"/>
    </source>
</evidence>
<feature type="region of interest" description="Disordered" evidence="1">
    <location>
        <begin position="69"/>
        <end position="94"/>
    </location>
</feature>
<feature type="compositionally biased region" description="Polar residues" evidence="1">
    <location>
        <begin position="884"/>
        <end position="900"/>
    </location>
</feature>
<dbReference type="InParanoid" id="A0A163JAY2"/>
<proteinExistence type="predicted"/>
<feature type="compositionally biased region" description="Polar residues" evidence="1">
    <location>
        <begin position="840"/>
        <end position="854"/>
    </location>
</feature>
<dbReference type="Pfam" id="PF25381">
    <property type="entry name" value="PH_26"/>
    <property type="match status" value="1"/>
</dbReference>
<gene>
    <name evidence="3" type="primary">ABSGL_03670.1 scaffold 4609</name>
</gene>
<feature type="region of interest" description="Disordered" evidence="1">
    <location>
        <begin position="1149"/>
        <end position="1187"/>
    </location>
</feature>
<feature type="domain" description="PH" evidence="2">
    <location>
        <begin position="166"/>
        <end position="280"/>
    </location>
</feature>
<feature type="compositionally biased region" description="Acidic residues" evidence="1">
    <location>
        <begin position="625"/>
        <end position="640"/>
    </location>
</feature>
<dbReference type="SMART" id="SM00233">
    <property type="entry name" value="PH"/>
    <property type="match status" value="2"/>
</dbReference>
<feature type="compositionally biased region" description="Low complexity" evidence="1">
    <location>
        <begin position="855"/>
        <end position="869"/>
    </location>
</feature>
<dbReference type="Proteomes" id="UP000078561">
    <property type="component" value="Unassembled WGS sequence"/>
</dbReference>
<feature type="compositionally biased region" description="Polar residues" evidence="1">
    <location>
        <begin position="1163"/>
        <end position="1187"/>
    </location>
</feature>
<evidence type="ECO:0000256" key="1">
    <source>
        <dbReference type="SAM" id="MobiDB-lite"/>
    </source>
</evidence>
<feature type="compositionally biased region" description="Low complexity" evidence="1">
    <location>
        <begin position="759"/>
        <end position="770"/>
    </location>
</feature>
<feature type="region of interest" description="Disordered" evidence="1">
    <location>
        <begin position="15"/>
        <end position="46"/>
    </location>
</feature>
<feature type="compositionally biased region" description="Basic and acidic residues" evidence="1">
    <location>
        <begin position="1053"/>
        <end position="1063"/>
    </location>
</feature>
<protein>
    <recommendedName>
        <fullName evidence="2">PH domain-containing protein</fullName>
    </recommendedName>
</protein>
<feature type="compositionally biased region" description="Acidic residues" evidence="1">
    <location>
        <begin position="80"/>
        <end position="91"/>
    </location>
</feature>
<accession>A0A163JAY2</accession>
<sequence>MISSRYSEVSSIHSDLDSLSSGSSIQLKSPISSRHDHQRPTIASRRQSRLLYAEKYGLTSPDWCASSIDGGRDSGNSSCVDEDENKDDDADDIKPISLQRRSYSLSAATLCGRPRSLFNLSQPTTTTIRPAAFVKPTTATSFGTPPSTVPSDMINIQRLYEQYHRKVYMEGFVVKRNQCNSDGSLCQDDCWSKVYVELSGPILSLWDGDNLKNNGTSGTILPHYINISDATANLVNDNNNDDTVMVILNTAGRNQYLIRPEPPTLSSAQHWVTAIRLSCFECARLFEIYTRYLLLRPTYLQLWRSMQTSSTPTLTTLTPKPSKSIKRHRTEGFIQARFAGDTEWKRYWAVACDRRQEKRLFGKAKSVPCRGQLMFYKSKKAKYPSVTLVDIAYAYTLYPQSPQLIDLSTIFKVEGTVLPTTTTTTTKDLKTGELPLTNVPSGTLLMTSTTKEMMQWLVGIFAVFKLYGQPSCLLDDPLNPKALNFGETAAINDDDDSDGLFLESIDVMHLPVGQDETLLDSKMAFTNVLAQKLKNIPVDAPTPVDGASTASAKPPLYAVKPRANSAPLLADITSTPLVDHSVASLTESPTLLPTFMPSTPSQSNQRSSTVKMSLGQSRTMAYASDDSDSEEDIDGSDSEQSDSNSIFIDIATPQLTATQTEKELLTPSEPSTPSPSPSLHHPSDSNKILSPVDDDCHGNQDNNNAGGDMLGFAKSLLSRTFGMDLTTLTPTNAPSPNGSSLFSEPPSTQSVKPADDKGPSFSTTTSPIPSNKQPPPSKRLSTRPLSSDGEESDGEDDTDNTDDDDDDEPIHTSVAFNKMKITTSPSSSPRSPSTIMSASTPGSNRFSVATGSYDTSSSNTSVTTSAANTKQHPQHAKMKRHSALSPQPMKSSSTSTRQQPSLVHKVDYMQQQQELQHSQDQQPLWETGSLMETDPRYYAHQHRLPQQQQQPAWETGSMAGSVSGPDPRIAMYNHTGSVYGGGNLYGGSSPSVCGGSVYGEGFVSGGGSVYGGQSSVYGGDYQRMMTMGQPLVQMDVKPSEPRSGLIGMISQMEDDKREKDKNKFPTTLSPQQQQQQLYQNQLLYQQQLLQQQQMMMNNPYMMNPMMANPMMMNPMMMNPMMMMMLQQQQQQQWPPMNNNGYLYQQRPLMEEDDEEDEAPLGRSTKQQTTMGDSTPLSRTQNQAIGGV</sequence>
<feature type="compositionally biased region" description="Acidic residues" evidence="1">
    <location>
        <begin position="788"/>
        <end position="808"/>
    </location>
</feature>
<dbReference type="Gene3D" id="2.30.29.30">
    <property type="entry name" value="Pleckstrin-homology domain (PH domain)/Phosphotyrosine-binding domain (PTB)"/>
    <property type="match status" value="1"/>
</dbReference>
<reference evidence="3" key="1">
    <citation type="submission" date="2016-04" db="EMBL/GenBank/DDBJ databases">
        <authorList>
            <person name="Evans L.H."/>
            <person name="Alamgir A."/>
            <person name="Owens N."/>
            <person name="Weber N.D."/>
            <person name="Virtaneva K."/>
            <person name="Barbian K."/>
            <person name="Babar A."/>
            <person name="Rosenke K."/>
        </authorList>
    </citation>
    <scope>NUCLEOTIDE SEQUENCE [LARGE SCALE GENOMIC DNA]</scope>
    <source>
        <strain evidence="3">CBS 101.48</strain>
    </source>
</reference>
<organism evidence="3">
    <name type="scientific">Absidia glauca</name>
    <name type="common">Pin mould</name>
    <dbReference type="NCBI Taxonomy" id="4829"/>
    <lineage>
        <taxon>Eukaryota</taxon>
        <taxon>Fungi</taxon>
        <taxon>Fungi incertae sedis</taxon>
        <taxon>Mucoromycota</taxon>
        <taxon>Mucoromycotina</taxon>
        <taxon>Mucoromycetes</taxon>
        <taxon>Mucorales</taxon>
        <taxon>Cunninghamellaceae</taxon>
        <taxon>Absidia</taxon>
    </lineage>
</organism>
<dbReference type="InterPro" id="IPR011993">
    <property type="entry name" value="PH-like_dom_sf"/>
</dbReference>
<feature type="compositionally biased region" description="Basic residues" evidence="1">
    <location>
        <begin position="872"/>
        <end position="882"/>
    </location>
</feature>
<evidence type="ECO:0000313" key="4">
    <source>
        <dbReference type="Proteomes" id="UP000078561"/>
    </source>
</evidence>
<feature type="compositionally biased region" description="Polar residues" evidence="1">
    <location>
        <begin position="727"/>
        <end position="751"/>
    </location>
</feature>
<feature type="compositionally biased region" description="Low complexity" evidence="1">
    <location>
        <begin position="15"/>
        <end position="32"/>
    </location>
</feature>